<protein>
    <submittedName>
        <fullName evidence="1">Uncharacterized protein</fullName>
    </submittedName>
</protein>
<keyword evidence="2" id="KW-1185">Reference proteome</keyword>
<name>A0A7W2FE24_9BURK</name>
<proteinExistence type="predicted"/>
<dbReference type="RefSeq" id="WP_182156801.1">
    <property type="nucleotide sequence ID" value="NZ_JACEZU010000014.1"/>
</dbReference>
<gene>
    <name evidence="1" type="ORF">H3H39_23385</name>
</gene>
<comment type="caution">
    <text evidence="1">The sequence shown here is derived from an EMBL/GenBank/DDBJ whole genome shotgun (WGS) entry which is preliminary data.</text>
</comment>
<evidence type="ECO:0000313" key="2">
    <source>
        <dbReference type="Proteomes" id="UP000573499"/>
    </source>
</evidence>
<dbReference type="EMBL" id="JACEZU010000014">
    <property type="protein sequence ID" value="MBA5689995.1"/>
    <property type="molecule type" value="Genomic_DNA"/>
</dbReference>
<dbReference type="Proteomes" id="UP000573499">
    <property type="component" value="Unassembled WGS sequence"/>
</dbReference>
<evidence type="ECO:0000313" key="1">
    <source>
        <dbReference type="EMBL" id="MBA5689995.1"/>
    </source>
</evidence>
<sequence length="348" mass="38915">MTLIVGYKINSCPVLFGDVLLSNPKGSGDSISTPAWHTTDEPPTLQIVNMVQKVNVVHEHACFAWAGSYLQARVFATALQAHLKANDLDDKKMLAFLHSFEKADYSDLACIIYTVHDKFLKRYQVNAPEYELDGLMVQTGGTGQGHFIDVISHIYKPPHENDRSEKAVIAPGLSYIASAFGEQIMTGCGVDDGWGGAFELAFFANGKFKKIDDVLYVFWTAEQDEKGEFTLRNYPYLVKTNYFGDTFTVMVNDFGIEKPQTRIYNICPLGKTDQTKHTPDLTFSYLINYILIEKADGKRESCTTIMTRKSAEGLTIERKDGATRLEFSGDFIQELCEAAFGPGIFLKK</sequence>
<accession>A0A7W2FE24</accession>
<dbReference type="AlphaFoldDB" id="A0A7W2FE24"/>
<reference evidence="1 2" key="1">
    <citation type="submission" date="2020-07" db="EMBL/GenBank/DDBJ databases">
        <title>Novel species isolated from subtropical streams in China.</title>
        <authorList>
            <person name="Lu H."/>
        </authorList>
    </citation>
    <scope>NUCLEOTIDE SEQUENCE [LARGE SCALE GENOMIC DNA]</scope>
    <source>
        <strain evidence="1 2">LX47W</strain>
    </source>
</reference>
<organism evidence="1 2">
    <name type="scientific">Rugamonas apoptosis</name>
    <dbReference type="NCBI Taxonomy" id="2758570"/>
    <lineage>
        <taxon>Bacteria</taxon>
        <taxon>Pseudomonadati</taxon>
        <taxon>Pseudomonadota</taxon>
        <taxon>Betaproteobacteria</taxon>
        <taxon>Burkholderiales</taxon>
        <taxon>Oxalobacteraceae</taxon>
        <taxon>Telluria group</taxon>
        <taxon>Rugamonas</taxon>
    </lineage>
</organism>